<name>A0ABQ5SA55_9CHLO</name>
<keyword evidence="2" id="KW-1185">Reference proteome</keyword>
<organism evidence="1 2">
    <name type="scientific">Volvox africanus</name>
    <dbReference type="NCBI Taxonomy" id="51714"/>
    <lineage>
        <taxon>Eukaryota</taxon>
        <taxon>Viridiplantae</taxon>
        <taxon>Chlorophyta</taxon>
        <taxon>core chlorophytes</taxon>
        <taxon>Chlorophyceae</taxon>
        <taxon>CS clade</taxon>
        <taxon>Chlamydomonadales</taxon>
        <taxon>Volvocaceae</taxon>
        <taxon>Volvox</taxon>
    </lineage>
</organism>
<gene>
    <name evidence="1" type="ORF">VaNZ11_010588</name>
</gene>
<dbReference type="Proteomes" id="UP001165090">
    <property type="component" value="Unassembled WGS sequence"/>
</dbReference>
<protein>
    <submittedName>
        <fullName evidence="1">Uncharacterized protein</fullName>
    </submittedName>
</protein>
<evidence type="ECO:0000313" key="2">
    <source>
        <dbReference type="Proteomes" id="UP001165090"/>
    </source>
</evidence>
<proteinExistence type="predicted"/>
<evidence type="ECO:0000313" key="1">
    <source>
        <dbReference type="EMBL" id="GLI66659.1"/>
    </source>
</evidence>
<accession>A0ABQ5SA55</accession>
<feature type="non-terminal residue" evidence="1">
    <location>
        <position position="1"/>
    </location>
</feature>
<sequence length="168" mass="18105">AAAAVTGSDLNILAQSEVGLARGRTYWSRRSSAEKVGYAGKSPIPQAPPRHRKLLRTRTGSCTESSSPSIQPLLISLAGAPRGPGGAVLQSPSTYHDAEYDQVEAPSPAGSYMRPFFTKSFRYARDARPGLAWVSPFRDRTDPHCHTETFHSVGSEAVNNSFSLIGFI</sequence>
<comment type="caution">
    <text evidence="1">The sequence shown here is derived from an EMBL/GenBank/DDBJ whole genome shotgun (WGS) entry which is preliminary data.</text>
</comment>
<dbReference type="EMBL" id="BSDZ01000038">
    <property type="protein sequence ID" value="GLI66659.1"/>
    <property type="molecule type" value="Genomic_DNA"/>
</dbReference>
<reference evidence="1 2" key="1">
    <citation type="journal article" date="2023" name="IScience">
        <title>Expanded male sex-determining region conserved during the evolution of homothallism in the green alga Volvox.</title>
        <authorList>
            <person name="Yamamoto K."/>
            <person name="Matsuzaki R."/>
            <person name="Mahakham W."/>
            <person name="Heman W."/>
            <person name="Sekimoto H."/>
            <person name="Kawachi M."/>
            <person name="Minakuchi Y."/>
            <person name="Toyoda A."/>
            <person name="Nozaki H."/>
        </authorList>
    </citation>
    <scope>NUCLEOTIDE SEQUENCE [LARGE SCALE GENOMIC DNA]</scope>
    <source>
        <strain evidence="1 2">NIES-4468</strain>
    </source>
</reference>